<keyword evidence="1" id="KW-0812">Transmembrane</keyword>
<sequence length="301" mass="35127">MAPDTSEKTYKFLSSFQKYKSIYDEIKSDNSSVDGGFCSDDTHTLRSDNGDECFNYKSVCTRVFKYKNKIKAQYGNITSDCDKYLYYWIQGEYLSNQSNGCKAFSFYKILLENYCKNEDRDQCTKYINEMKYEVFERHNNLMHLYGIFQDFINPEDQGESTKCNKANGYVNAYNKYIEPCFGGVRSNYCDELKNFKEDYEKLIAEVQCDNVTKILTSPEGISKAYISTISVVTILIVPIILYFLYKFTPFGSWLSLRLNKKKNRSLKIDNELNQYIHTSQSSDRNSKSISYNVAYNSNQYS</sequence>
<dbReference type="VEuPathDB" id="PlasmoDB:PVW1_050007300"/>
<feature type="transmembrane region" description="Helical" evidence="1">
    <location>
        <begin position="224"/>
        <end position="245"/>
    </location>
</feature>
<proteinExistence type="predicted"/>
<dbReference type="AlphaFoldDB" id="A0A565A4E4"/>
<keyword evidence="1" id="KW-1133">Transmembrane helix</keyword>
<accession>A0A565A4E4</accession>
<dbReference type="InterPro" id="IPR008780">
    <property type="entry name" value="Plasmodium_Vir"/>
</dbReference>
<dbReference type="Proteomes" id="UP000220605">
    <property type="component" value="Unassembled WGS sequence"/>
</dbReference>
<gene>
    <name evidence="2" type="ORF">PVP01_0001860</name>
</gene>
<reference evidence="2" key="1">
    <citation type="submission" date="2016-07" db="EMBL/GenBank/DDBJ databases">
        <authorList>
            <consortium name="Pathogen Informatics"/>
        </authorList>
    </citation>
    <scope>NUCLEOTIDE SEQUENCE</scope>
</reference>
<name>A0A565A4E4_PLAVI</name>
<evidence type="ECO:0000256" key="1">
    <source>
        <dbReference type="SAM" id="Phobius"/>
    </source>
</evidence>
<evidence type="ECO:0000313" key="2">
    <source>
        <dbReference type="EMBL" id="VUZ99471.1"/>
    </source>
</evidence>
<dbReference type="VEuPathDB" id="PlasmoDB:PVP01_0001860"/>
<dbReference type="VEuPathDB" id="PlasmoDB:PVPAM_050009700"/>
<protein>
    <submittedName>
        <fullName evidence="2">VIR protein</fullName>
    </submittedName>
</protein>
<dbReference type="EMBL" id="FLZR02000003">
    <property type="protein sequence ID" value="VUZ99471.1"/>
    <property type="molecule type" value="Genomic_DNA"/>
</dbReference>
<dbReference type="Pfam" id="PF05795">
    <property type="entry name" value="Plasmodium_Vir"/>
    <property type="match status" value="1"/>
</dbReference>
<dbReference type="OrthoDB" id="381229at2759"/>
<organism evidence="2">
    <name type="scientific">Plasmodium vivax</name>
    <name type="common">malaria parasite P. vivax</name>
    <dbReference type="NCBI Taxonomy" id="5855"/>
    <lineage>
        <taxon>Eukaryota</taxon>
        <taxon>Sar</taxon>
        <taxon>Alveolata</taxon>
        <taxon>Apicomplexa</taxon>
        <taxon>Aconoidasida</taxon>
        <taxon>Haemosporida</taxon>
        <taxon>Plasmodiidae</taxon>
        <taxon>Plasmodium</taxon>
        <taxon>Plasmodium (Plasmodium)</taxon>
    </lineage>
</organism>
<keyword evidence="1" id="KW-0472">Membrane</keyword>
<dbReference type="VEuPathDB" id="PlasmoDB:PVX_107750"/>